<reference evidence="2 3" key="1">
    <citation type="journal article" date="2015" name="Genome Announc.">
        <title>Expanding the biotechnology potential of lactobacilli through comparative genomics of 213 strains and associated genera.</title>
        <authorList>
            <person name="Sun Z."/>
            <person name="Harris H.M."/>
            <person name="McCann A."/>
            <person name="Guo C."/>
            <person name="Argimon S."/>
            <person name="Zhang W."/>
            <person name="Yang X."/>
            <person name="Jeffery I.B."/>
            <person name="Cooney J.C."/>
            <person name="Kagawa T.F."/>
            <person name="Liu W."/>
            <person name="Song Y."/>
            <person name="Salvetti E."/>
            <person name="Wrobel A."/>
            <person name="Rasinkangas P."/>
            <person name="Parkhill J."/>
            <person name="Rea M.C."/>
            <person name="O'Sullivan O."/>
            <person name="Ritari J."/>
            <person name="Douillard F.P."/>
            <person name="Paul Ross R."/>
            <person name="Yang R."/>
            <person name="Briner A.E."/>
            <person name="Felis G.E."/>
            <person name="de Vos W.M."/>
            <person name="Barrangou R."/>
            <person name="Klaenhammer T.R."/>
            <person name="Caufield P.W."/>
            <person name="Cui Y."/>
            <person name="Zhang H."/>
            <person name="O'Toole P.W."/>
        </authorList>
    </citation>
    <scope>NUCLEOTIDE SEQUENCE [LARGE SCALE GENOMIC DNA]</scope>
    <source>
        <strain evidence="2 3">DSM 26202</strain>
    </source>
</reference>
<dbReference type="InterPro" id="IPR022742">
    <property type="entry name" value="Hydrolase_4"/>
</dbReference>
<comment type="caution">
    <text evidence="2">The sequence shown here is derived from an EMBL/GenBank/DDBJ whole genome shotgun (WGS) entry which is preliminary data.</text>
</comment>
<dbReference type="EMBL" id="JQCH01000001">
    <property type="protein sequence ID" value="KRO11292.1"/>
    <property type="molecule type" value="Genomic_DNA"/>
</dbReference>
<dbReference type="SUPFAM" id="SSF53474">
    <property type="entry name" value="alpha/beta-Hydrolases"/>
    <property type="match status" value="1"/>
</dbReference>
<evidence type="ECO:0000313" key="2">
    <source>
        <dbReference type="EMBL" id="KRO11292.1"/>
    </source>
</evidence>
<keyword evidence="3" id="KW-1185">Reference proteome</keyword>
<dbReference type="PANTHER" id="PTHR43358">
    <property type="entry name" value="ALPHA/BETA-HYDROLASE"/>
    <property type="match status" value="1"/>
</dbReference>
<dbReference type="InterPro" id="IPR052920">
    <property type="entry name" value="DNA-binding_regulatory"/>
</dbReference>
<gene>
    <name evidence="2" type="ORF">IV59_GL000030</name>
</gene>
<dbReference type="PANTHER" id="PTHR43358:SF4">
    <property type="entry name" value="ALPHA_BETA HYDROLASE FOLD-1 DOMAIN-CONTAINING PROTEIN"/>
    <property type="match status" value="1"/>
</dbReference>
<dbReference type="Proteomes" id="UP000051884">
    <property type="component" value="Unassembled WGS sequence"/>
</dbReference>
<accession>A0ABR5Q7U7</accession>
<sequence>MLTVKLNSAKYVTYRSIKALKYIPSIGTIGSDLMKKTTAMGLAMPAILAAGTAEVVEHLYKFAFKRVDEVPATSAEKQKYADDYYKYIDWLHKQPTITWQLHQLDPKQRLLATYLPAEQPTTDSVIIAHGYKGNGETMANYAKMFHELGYNVLLPDDRAHGKSAGKYITFGWLDRLDYVEWINRIIETVGPDSRITLFGVSMGGATVEMLGGEKMPEQVRCIIADCGYSNISDEMTYLLKKSFHLPKYPFFPAVDLLNRRRQGFDLKQVSSVDQLKHNHLPILFIHGQKDIYVPAEMLNANYAATQGPKEKWVVPEATHAESFWVNPTAYRDHVKSFIDRYIAYHPTSLIK</sequence>
<keyword evidence="2" id="KW-0378">Hydrolase</keyword>
<name>A0ABR5Q7U7_9LACO</name>
<evidence type="ECO:0000259" key="1">
    <source>
        <dbReference type="Pfam" id="PF12146"/>
    </source>
</evidence>
<organism evidence="2 3">
    <name type="scientific">Paucilactobacillus hokkaidonensis</name>
    <dbReference type="NCBI Taxonomy" id="1193095"/>
    <lineage>
        <taxon>Bacteria</taxon>
        <taxon>Bacillati</taxon>
        <taxon>Bacillota</taxon>
        <taxon>Bacilli</taxon>
        <taxon>Lactobacillales</taxon>
        <taxon>Lactobacillaceae</taxon>
        <taxon>Paucilactobacillus</taxon>
    </lineage>
</organism>
<evidence type="ECO:0000313" key="3">
    <source>
        <dbReference type="Proteomes" id="UP000051884"/>
    </source>
</evidence>
<dbReference type="InterPro" id="IPR029058">
    <property type="entry name" value="AB_hydrolase_fold"/>
</dbReference>
<dbReference type="Pfam" id="PF12146">
    <property type="entry name" value="Hydrolase_4"/>
    <property type="match status" value="1"/>
</dbReference>
<feature type="domain" description="Serine aminopeptidase S33" evidence="1">
    <location>
        <begin position="122"/>
        <end position="240"/>
    </location>
</feature>
<dbReference type="GO" id="GO:0016787">
    <property type="term" value="F:hydrolase activity"/>
    <property type="evidence" value="ECO:0007669"/>
    <property type="project" value="UniProtKB-KW"/>
</dbReference>
<proteinExistence type="predicted"/>
<dbReference type="Gene3D" id="3.40.50.1820">
    <property type="entry name" value="alpha/beta hydrolase"/>
    <property type="match status" value="1"/>
</dbReference>
<protein>
    <submittedName>
        <fullName evidence="2">Cell surface hydrolase, membrane-bound</fullName>
    </submittedName>
</protein>